<evidence type="ECO:0000313" key="10">
    <source>
        <dbReference type="Proteomes" id="UP001165190"/>
    </source>
</evidence>
<dbReference type="GO" id="GO:0005886">
    <property type="term" value="C:plasma membrane"/>
    <property type="evidence" value="ECO:0007669"/>
    <property type="project" value="TreeGrafter"/>
</dbReference>
<dbReference type="GO" id="GO:0005783">
    <property type="term" value="C:endoplasmic reticulum"/>
    <property type="evidence" value="ECO:0007669"/>
    <property type="project" value="TreeGrafter"/>
</dbReference>
<dbReference type="InterPro" id="IPR014024">
    <property type="entry name" value="Auxin_eff_plant"/>
</dbReference>
<feature type="transmembrane region" description="Helical" evidence="8">
    <location>
        <begin position="230"/>
        <end position="254"/>
    </location>
</feature>
<evidence type="ECO:0000256" key="5">
    <source>
        <dbReference type="ARBA" id="ARBA00022989"/>
    </source>
</evidence>
<dbReference type="GO" id="GO:0010329">
    <property type="term" value="F:auxin efflux transmembrane transporter activity"/>
    <property type="evidence" value="ECO:0007669"/>
    <property type="project" value="TreeGrafter"/>
</dbReference>
<dbReference type="OrthoDB" id="2133778at2759"/>
<dbReference type="Gene3D" id="1.20.1530.20">
    <property type="match status" value="1"/>
</dbReference>
<organism evidence="9 10">
    <name type="scientific">Hibiscus trionum</name>
    <name type="common">Flower of an hour</name>
    <dbReference type="NCBI Taxonomy" id="183268"/>
    <lineage>
        <taxon>Eukaryota</taxon>
        <taxon>Viridiplantae</taxon>
        <taxon>Streptophyta</taxon>
        <taxon>Embryophyta</taxon>
        <taxon>Tracheophyta</taxon>
        <taxon>Spermatophyta</taxon>
        <taxon>Magnoliopsida</taxon>
        <taxon>eudicotyledons</taxon>
        <taxon>Gunneridae</taxon>
        <taxon>Pentapetalae</taxon>
        <taxon>rosids</taxon>
        <taxon>malvids</taxon>
        <taxon>Malvales</taxon>
        <taxon>Malvaceae</taxon>
        <taxon>Malvoideae</taxon>
        <taxon>Hibiscus</taxon>
    </lineage>
</organism>
<protein>
    <recommendedName>
        <fullName evidence="8">Auxin efflux carrier component</fullName>
    </recommendedName>
</protein>
<dbReference type="NCBIfam" id="TIGR00946">
    <property type="entry name" value="2a69"/>
    <property type="match status" value="1"/>
</dbReference>
<comment type="caution">
    <text evidence="8">Lacks conserved residue(s) required for the propagation of feature annotation.</text>
</comment>
<evidence type="ECO:0000256" key="4">
    <source>
        <dbReference type="ARBA" id="ARBA00022692"/>
    </source>
</evidence>
<feature type="transmembrane region" description="Helical" evidence="8">
    <location>
        <begin position="7"/>
        <end position="28"/>
    </location>
</feature>
<name>A0A9W7HLD1_HIBTR</name>
<accession>A0A9W7HLD1</accession>
<comment type="subcellular location">
    <subcellularLocation>
        <location evidence="1">Endomembrane system</location>
        <topology evidence="1">Multi-pass membrane protein</topology>
    </subcellularLocation>
    <subcellularLocation>
        <location evidence="8">Membrane</location>
        <topology evidence="8">Multi-pass membrane protein</topology>
    </subcellularLocation>
</comment>
<dbReference type="GO" id="GO:0009926">
    <property type="term" value="P:auxin polar transport"/>
    <property type="evidence" value="ECO:0007669"/>
    <property type="project" value="TreeGrafter"/>
</dbReference>
<evidence type="ECO:0000256" key="3">
    <source>
        <dbReference type="ARBA" id="ARBA00022448"/>
    </source>
</evidence>
<dbReference type="AlphaFoldDB" id="A0A9W7HLD1"/>
<evidence type="ECO:0000256" key="2">
    <source>
        <dbReference type="ARBA" id="ARBA00009177"/>
    </source>
</evidence>
<dbReference type="Pfam" id="PF03547">
    <property type="entry name" value="Mem_trans"/>
    <property type="match status" value="1"/>
</dbReference>
<feature type="transmembrane region" description="Helical" evidence="8">
    <location>
        <begin position="327"/>
        <end position="346"/>
    </location>
</feature>
<evidence type="ECO:0000256" key="7">
    <source>
        <dbReference type="ARBA" id="ARBA00023294"/>
    </source>
</evidence>
<dbReference type="Proteomes" id="UP001165190">
    <property type="component" value="Unassembled WGS sequence"/>
</dbReference>
<dbReference type="PANTHER" id="PTHR31752">
    <property type="entry name" value="AUXIN EFFLUX CARRIER COMPONENT 1B-RELATED"/>
    <property type="match status" value="1"/>
</dbReference>
<dbReference type="GO" id="GO:0009734">
    <property type="term" value="P:auxin-activated signaling pathway"/>
    <property type="evidence" value="ECO:0007669"/>
    <property type="project" value="UniProtKB-UniRule"/>
</dbReference>
<feature type="transmembrane region" description="Helical" evidence="8">
    <location>
        <begin position="102"/>
        <end position="120"/>
    </location>
</feature>
<keyword evidence="7 8" id="KW-0927">Auxin signaling pathway</keyword>
<keyword evidence="4 8" id="KW-0812">Transmembrane</keyword>
<dbReference type="InterPro" id="IPR038770">
    <property type="entry name" value="Na+/solute_symporter_sf"/>
</dbReference>
<proteinExistence type="inferred from homology"/>
<gene>
    <name evidence="9" type="ORF">HRI_001623600</name>
</gene>
<feature type="transmembrane region" description="Helical" evidence="8">
    <location>
        <begin position="196"/>
        <end position="218"/>
    </location>
</feature>
<comment type="function">
    <text evidence="8">May act as a component of the auxin efflux carrier.</text>
</comment>
<comment type="caution">
    <text evidence="9">The sequence shown here is derived from an EMBL/GenBank/DDBJ whole genome shotgun (WGS) entry which is preliminary data.</text>
</comment>
<sequence>MIGWEEVYKVVAAMVPLYVALTLGYGSVKWWRVFTPEECDAINRLVCYFTLPLFAMEFTSHIDPFEMNYRFIGADVISHVVIVVVLAFWAKFSSRGSYSWSITSFSLSTLTNTLVVGVPLMKAMYGKIGVDLVIQSFAIQSIIWITFFLAVLEFRRLGASVAATNDDKHDKDVEMNTNGDGGVSNRPSFWHLMKVVGVKVTMNPNVYACVIGLVWAFVSKRWHFEMPSFIDGSILIMSHAGAGTAMFSMGMFMAVQEKIISCGIRLTIFGMILKFIAGPAAMTIGAIVVGLHGDVLRVVIIQAAMPQSIASFIFAKDYGIHAEVVSTAVIFGTIVSLPVLIAYYVILEFVN</sequence>
<keyword evidence="10" id="KW-1185">Reference proteome</keyword>
<keyword evidence="6 8" id="KW-0472">Membrane</keyword>
<evidence type="ECO:0000313" key="9">
    <source>
        <dbReference type="EMBL" id="GMI79543.1"/>
    </source>
</evidence>
<evidence type="ECO:0000256" key="1">
    <source>
        <dbReference type="ARBA" id="ARBA00004127"/>
    </source>
</evidence>
<comment type="similarity">
    <text evidence="2 8">Belongs to the auxin efflux carrier (TC 2.A.69.1) family.</text>
</comment>
<feature type="transmembrane region" description="Helical" evidence="8">
    <location>
        <begin position="132"/>
        <end position="152"/>
    </location>
</feature>
<dbReference type="InterPro" id="IPR051107">
    <property type="entry name" value="Auxin_Efflux_Carrier"/>
</dbReference>
<evidence type="ECO:0000256" key="6">
    <source>
        <dbReference type="ARBA" id="ARBA00023136"/>
    </source>
</evidence>
<dbReference type="EMBL" id="BSYR01000016">
    <property type="protein sequence ID" value="GMI79543.1"/>
    <property type="molecule type" value="Genomic_DNA"/>
</dbReference>
<feature type="transmembrane region" description="Helical" evidence="8">
    <location>
        <begin position="266"/>
        <end position="289"/>
    </location>
</feature>
<reference evidence="9" key="1">
    <citation type="submission" date="2023-05" db="EMBL/GenBank/DDBJ databases">
        <title>Genome and transcriptome analyses reveal genes involved in the formation of fine ridges on petal epidermal cells in Hibiscus trionum.</title>
        <authorList>
            <person name="Koshimizu S."/>
            <person name="Masuda S."/>
            <person name="Ishii T."/>
            <person name="Shirasu K."/>
            <person name="Hoshino A."/>
            <person name="Arita M."/>
        </authorList>
    </citation>
    <scope>NUCLEOTIDE SEQUENCE</scope>
    <source>
        <strain evidence="9">Hamamatsu line</strain>
    </source>
</reference>
<feature type="transmembrane region" description="Helical" evidence="8">
    <location>
        <begin position="71"/>
        <end position="90"/>
    </location>
</feature>
<dbReference type="PANTHER" id="PTHR31752:SF2">
    <property type="entry name" value="AUXIN EFFLUX CARRIER COMPONENT 5"/>
    <property type="match status" value="1"/>
</dbReference>
<evidence type="ECO:0000256" key="8">
    <source>
        <dbReference type="RuleBase" id="RU362108"/>
    </source>
</evidence>
<keyword evidence="5 8" id="KW-1133">Transmembrane helix</keyword>
<dbReference type="InterPro" id="IPR004776">
    <property type="entry name" value="Mem_transp_PIN-like"/>
</dbReference>
<keyword evidence="3 8" id="KW-0813">Transport</keyword>